<dbReference type="GO" id="GO:0016042">
    <property type="term" value="P:lipid catabolic process"/>
    <property type="evidence" value="ECO:0007669"/>
    <property type="project" value="InterPro"/>
</dbReference>
<evidence type="ECO:0000313" key="2">
    <source>
        <dbReference type="Proteomes" id="UP000642993"/>
    </source>
</evidence>
<keyword evidence="2" id="KW-1185">Reference proteome</keyword>
<protein>
    <submittedName>
        <fullName evidence="1">Alpha/beta hydrolase</fullName>
    </submittedName>
</protein>
<comment type="caution">
    <text evidence="1">The sequence shown here is derived from an EMBL/GenBank/DDBJ whole genome shotgun (WGS) entry which is preliminary data.</text>
</comment>
<organism evidence="1 2">
    <name type="scientific">Lolliginicoccus lacisalsi</name>
    <dbReference type="NCBI Taxonomy" id="2742202"/>
    <lineage>
        <taxon>Bacteria</taxon>
        <taxon>Bacillati</taxon>
        <taxon>Actinomycetota</taxon>
        <taxon>Actinomycetes</taxon>
        <taxon>Mycobacteriales</taxon>
        <taxon>Hoyosellaceae</taxon>
        <taxon>Lolliginicoccus</taxon>
    </lineage>
</organism>
<dbReference type="SUPFAM" id="SSF53474">
    <property type="entry name" value="alpha/beta-Hydrolases"/>
    <property type="match status" value="1"/>
</dbReference>
<dbReference type="Pfam" id="PF03583">
    <property type="entry name" value="LIP"/>
    <property type="match status" value="1"/>
</dbReference>
<keyword evidence="1" id="KW-0378">Hydrolase</keyword>
<sequence length="410" mass="42690">MNTWRASRPCWHVLGLLLLMPTLLLGVAAGAEPLDDPIAELPPDQRPRWSGLDARAFSGHVPDAPGAVIAATPLDPALVPTGAGAAHRVLHATTDLWGNPAPSTAAIYLPEGDPPPGGWRALAHAHGTFGLGDHCAPSARPLPDALSAAYTMLLDEGYAVIVSDYQGLGTPGEHAYLHGPTAARNVLDSVRAARGLELPITAEWAVLGHSQGGQVALHVEHEARAMAPDLLPALRGAVAIAPSVNVADLAPLVTPALPGVLPAGLSTFGVLAIAAMDTAYPELSVTEALTPLGEEALEVARTRCTKPVSRLLEGRTAQDLLVRPLADVPGAMDAAREYLSTPVRGYDRPVLIVQGLADTAVPAPMVLAYAAELSSNGETPELHLEPHADHLTVLAFSRSEVLAFLDAAWS</sequence>
<dbReference type="InterPro" id="IPR029058">
    <property type="entry name" value="AB_hydrolase_fold"/>
</dbReference>
<dbReference type="EMBL" id="JACYWE010000004">
    <property type="protein sequence ID" value="MBD8506508.1"/>
    <property type="molecule type" value="Genomic_DNA"/>
</dbReference>
<reference evidence="1" key="1">
    <citation type="submission" date="2020-09" db="EMBL/GenBank/DDBJ databases">
        <title>Hoyosella lacisalsi sp. nov., a halotolerant actinobacterium isolated from soil of Lake Gudzhirganskoe.</title>
        <authorList>
            <person name="Yang Q."/>
            <person name="Guo P.Y."/>
            <person name="Liu S.W."/>
            <person name="Li F.N."/>
            <person name="Sun C.H."/>
        </authorList>
    </citation>
    <scope>NUCLEOTIDE SEQUENCE</scope>
    <source>
        <strain evidence="1">G463</strain>
    </source>
</reference>
<dbReference type="AlphaFoldDB" id="A0A927PL80"/>
<dbReference type="PANTHER" id="PTHR34853:SF1">
    <property type="entry name" value="LIPASE 5"/>
    <property type="match status" value="1"/>
</dbReference>
<dbReference type="InterPro" id="IPR005152">
    <property type="entry name" value="Lipase_secreted"/>
</dbReference>
<accession>A0A927PL80</accession>
<dbReference type="PIRSF" id="PIRSF029171">
    <property type="entry name" value="Esterase_LipA"/>
    <property type="match status" value="1"/>
</dbReference>
<evidence type="ECO:0000313" key="1">
    <source>
        <dbReference type="EMBL" id="MBD8506508.1"/>
    </source>
</evidence>
<dbReference type="Proteomes" id="UP000642993">
    <property type="component" value="Unassembled WGS sequence"/>
</dbReference>
<gene>
    <name evidence="1" type="ORF">HT102_08425</name>
</gene>
<dbReference type="GO" id="GO:0004806">
    <property type="term" value="F:triacylglycerol lipase activity"/>
    <property type="evidence" value="ECO:0007669"/>
    <property type="project" value="InterPro"/>
</dbReference>
<dbReference type="RefSeq" id="WP_192038977.1">
    <property type="nucleotide sequence ID" value="NZ_JACYWE010000004.1"/>
</dbReference>
<dbReference type="PANTHER" id="PTHR34853">
    <property type="match status" value="1"/>
</dbReference>
<proteinExistence type="predicted"/>
<name>A0A927PL80_9ACTN</name>
<dbReference type="Gene3D" id="3.40.50.1820">
    <property type="entry name" value="alpha/beta hydrolase"/>
    <property type="match status" value="2"/>
</dbReference>